<reference evidence="1 2" key="1">
    <citation type="submission" date="2021-03" db="EMBL/GenBank/DDBJ databases">
        <title>Sequencing the genomes of 1000 actinobacteria strains.</title>
        <authorList>
            <person name="Klenk H.-P."/>
        </authorList>
    </citation>
    <scope>NUCLEOTIDE SEQUENCE [LARGE SCALE GENOMIC DNA]</scope>
    <source>
        <strain evidence="1 2">DSM 14566</strain>
    </source>
</reference>
<name>A0ABS4WZZ8_9MICO</name>
<dbReference type="Proteomes" id="UP001519290">
    <property type="component" value="Unassembled WGS sequence"/>
</dbReference>
<dbReference type="RefSeq" id="WP_209901195.1">
    <property type="nucleotide sequence ID" value="NZ_BAAAJW010000010.1"/>
</dbReference>
<dbReference type="EMBL" id="JAGIOD010000001">
    <property type="protein sequence ID" value="MBP2381777.1"/>
    <property type="molecule type" value="Genomic_DNA"/>
</dbReference>
<dbReference type="Pfam" id="PF07920">
    <property type="entry name" value="DUF1684"/>
    <property type="match status" value="1"/>
</dbReference>
<dbReference type="InterPro" id="IPR012467">
    <property type="entry name" value="DUF1684"/>
</dbReference>
<dbReference type="PANTHER" id="PTHR41913:SF1">
    <property type="entry name" value="DUF1684 DOMAIN-CONTAINING PROTEIN"/>
    <property type="match status" value="1"/>
</dbReference>
<organism evidence="1 2">
    <name type="scientific">Brachybacterium sacelli</name>
    <dbReference type="NCBI Taxonomy" id="173364"/>
    <lineage>
        <taxon>Bacteria</taxon>
        <taxon>Bacillati</taxon>
        <taxon>Actinomycetota</taxon>
        <taxon>Actinomycetes</taxon>
        <taxon>Micrococcales</taxon>
        <taxon>Dermabacteraceae</taxon>
        <taxon>Brachybacterium</taxon>
    </lineage>
</organism>
<dbReference type="PANTHER" id="PTHR41913">
    <property type="entry name" value="DUF1684 DOMAIN-CONTAINING PROTEIN"/>
    <property type="match status" value="1"/>
</dbReference>
<keyword evidence="2" id="KW-1185">Reference proteome</keyword>
<protein>
    <submittedName>
        <fullName evidence="1">Uncharacterized protein (DUF1684 family)</fullName>
    </submittedName>
</protein>
<evidence type="ECO:0000313" key="1">
    <source>
        <dbReference type="EMBL" id="MBP2381777.1"/>
    </source>
</evidence>
<comment type="caution">
    <text evidence="1">The sequence shown here is derived from an EMBL/GenBank/DDBJ whole genome shotgun (WGS) entry which is preliminary data.</text>
</comment>
<proteinExistence type="predicted"/>
<accession>A0ABS4WZZ8</accession>
<sequence>MNAAGETAWQEFRHRREEALAARHGVLAQVALHWIEPAKVERSVEGLPGQYRLEGGRLGVSGGTEELEVLDGSREDLRLARFGDDVQVEVIHRGGRTGLRLMNPAAPRRTGFTGVPTYPYDPAAVLEGTWRREPTTVTVGSALAWLEQELPSPGIATLETPSGPVEMTLTGDSSLLFTDGTSETDSADWRQVTAELDGSRIRVDLNRALNFPSAFSLWGTCPRPPAGNHLPFAVRAGERRVEPTER</sequence>
<evidence type="ECO:0000313" key="2">
    <source>
        <dbReference type="Proteomes" id="UP001519290"/>
    </source>
</evidence>
<gene>
    <name evidence="1" type="ORF">JOF43_001734</name>
</gene>